<proteinExistence type="predicted"/>
<comment type="caution">
    <text evidence="1">The sequence shown here is derived from an EMBL/GenBank/DDBJ whole genome shotgun (WGS) entry which is preliminary data.</text>
</comment>
<dbReference type="EMBL" id="JAULSC010000003">
    <property type="protein sequence ID" value="MDO3395037.1"/>
    <property type="molecule type" value="Genomic_DNA"/>
</dbReference>
<dbReference type="RefSeq" id="WP_302706077.1">
    <property type="nucleotide sequence ID" value="NZ_JAULSC010000003.1"/>
</dbReference>
<accession>A0ABT8TM37</accession>
<dbReference type="InterPro" id="IPR019587">
    <property type="entry name" value="Polyketide_cyclase/dehydratase"/>
</dbReference>
<gene>
    <name evidence="1" type="ORF">QWJ41_04870</name>
</gene>
<reference evidence="1" key="1">
    <citation type="submission" date="2023-06" db="EMBL/GenBank/DDBJ databases">
        <title>Genome sequence of Nocardioides sp. SOB44.</title>
        <authorList>
            <person name="Zhang G."/>
        </authorList>
    </citation>
    <scope>NUCLEOTIDE SEQUENCE</scope>
    <source>
        <strain evidence="1">SOB44</strain>
    </source>
</reference>
<dbReference type="SUPFAM" id="SSF55961">
    <property type="entry name" value="Bet v1-like"/>
    <property type="match status" value="1"/>
</dbReference>
<keyword evidence="2" id="KW-1185">Reference proteome</keyword>
<dbReference type="Gene3D" id="3.30.530.20">
    <property type="match status" value="1"/>
</dbReference>
<protein>
    <submittedName>
        <fullName evidence="1">SRPBCC domain-containing protein</fullName>
    </submittedName>
</protein>
<sequence length="140" mass="15355">MTTTTSTSTTIAAPSEEVWRLLTDTDWWNRADNGVVDVAGTIREGQQVKLVSELDPKRGFKLKVAEVDQPRSMTWTGGMPLGLCTGRRTFRIEPDGPARCSFTMAEDFTGPLAPLIIRSLPDFQGSFDQFAAALKTDSEA</sequence>
<dbReference type="CDD" id="cd07822">
    <property type="entry name" value="SRPBCC_4"/>
    <property type="match status" value="1"/>
</dbReference>
<dbReference type="InterPro" id="IPR023393">
    <property type="entry name" value="START-like_dom_sf"/>
</dbReference>
<dbReference type="Pfam" id="PF10604">
    <property type="entry name" value="Polyketide_cyc2"/>
    <property type="match status" value="1"/>
</dbReference>
<organism evidence="1 2">
    <name type="scientific">Nocardioides cremeus</name>
    <dbReference type="NCBI Taxonomy" id="3058044"/>
    <lineage>
        <taxon>Bacteria</taxon>
        <taxon>Bacillati</taxon>
        <taxon>Actinomycetota</taxon>
        <taxon>Actinomycetes</taxon>
        <taxon>Propionibacteriales</taxon>
        <taxon>Nocardioidaceae</taxon>
        <taxon>Nocardioides</taxon>
    </lineage>
</organism>
<dbReference type="Proteomes" id="UP001168363">
    <property type="component" value="Unassembled WGS sequence"/>
</dbReference>
<evidence type="ECO:0000313" key="1">
    <source>
        <dbReference type="EMBL" id="MDO3395037.1"/>
    </source>
</evidence>
<evidence type="ECO:0000313" key="2">
    <source>
        <dbReference type="Proteomes" id="UP001168363"/>
    </source>
</evidence>
<name>A0ABT8TM37_9ACTN</name>